<evidence type="ECO:0000256" key="5">
    <source>
        <dbReference type="ARBA" id="ARBA00023136"/>
    </source>
</evidence>
<dbReference type="PANTHER" id="PTHR40277:SF1">
    <property type="entry name" value="BLL5419 PROTEIN"/>
    <property type="match status" value="1"/>
</dbReference>
<evidence type="ECO:0000313" key="8">
    <source>
        <dbReference type="Proteomes" id="UP000249739"/>
    </source>
</evidence>
<keyword evidence="2" id="KW-1003">Cell membrane</keyword>
<gene>
    <name evidence="7" type="ORF">DI586_08525</name>
</gene>
<feature type="transmembrane region" description="Helical" evidence="6">
    <location>
        <begin position="155"/>
        <end position="177"/>
    </location>
</feature>
<feature type="transmembrane region" description="Helical" evidence="6">
    <location>
        <begin position="282"/>
        <end position="306"/>
    </location>
</feature>
<evidence type="ECO:0000256" key="1">
    <source>
        <dbReference type="ARBA" id="ARBA00004651"/>
    </source>
</evidence>
<protein>
    <recommendedName>
        <fullName evidence="9">Lysylphosphatidylglycerol synthetase family protein</fullName>
    </recommendedName>
</protein>
<evidence type="ECO:0000313" key="7">
    <source>
        <dbReference type="EMBL" id="PZP54896.1"/>
    </source>
</evidence>
<keyword evidence="5 6" id="KW-0472">Membrane</keyword>
<comment type="caution">
    <text evidence="7">The sequence shown here is derived from an EMBL/GenBank/DDBJ whole genome shotgun (WGS) entry which is preliminary data.</text>
</comment>
<organism evidence="7 8">
    <name type="scientific">Micavibrio aeruginosavorus</name>
    <dbReference type="NCBI Taxonomy" id="349221"/>
    <lineage>
        <taxon>Bacteria</taxon>
        <taxon>Pseudomonadati</taxon>
        <taxon>Bdellovibrionota</taxon>
        <taxon>Bdellovibrionia</taxon>
        <taxon>Bdellovibrionales</taxon>
        <taxon>Pseudobdellovibrionaceae</taxon>
        <taxon>Micavibrio</taxon>
    </lineage>
</organism>
<dbReference type="InterPro" id="IPR022791">
    <property type="entry name" value="L-PG_synthase/AglD"/>
</dbReference>
<keyword evidence="3 6" id="KW-0812">Transmembrane</keyword>
<sequence>MNFFRTFWSRHKLAIKLCLAAAIIAIILFRMDWAHVAQLAANIRIEYFFSAMALIGVQVLFLALRWQYFMNAEETLVNYRTALNVSVASQLANFVFITSVGGVFVRLYLARHYGLSILKSLCAVIADRFMTFFAMLFFAVVFSPILTDLVPGDNIQATLIELCIALLLCGVFGLIGLKFLKPYIRKSDALYSSFLYLLRILKNRPVAIKIVLSSLAAQASFFIAGCLAAKAIGLEINWIEFMAMLPFISIASSLPVGFGGWGIREGAFIVALGFLHIPMESAFLISVQVGILSILGTILIALPLAFTGDLQKLLKLSRKGAAKNDV</sequence>
<accession>A0A2W5H9Z2</accession>
<feature type="transmembrane region" description="Helical" evidence="6">
    <location>
        <begin position="121"/>
        <end position="143"/>
    </location>
</feature>
<feature type="transmembrane region" description="Helical" evidence="6">
    <location>
        <begin position="206"/>
        <end position="232"/>
    </location>
</feature>
<comment type="subcellular location">
    <subcellularLocation>
        <location evidence="1">Cell membrane</location>
        <topology evidence="1">Multi-pass membrane protein</topology>
    </subcellularLocation>
</comment>
<dbReference type="Pfam" id="PF03706">
    <property type="entry name" value="LPG_synthase_TM"/>
    <property type="match status" value="1"/>
</dbReference>
<dbReference type="GO" id="GO:0005886">
    <property type="term" value="C:plasma membrane"/>
    <property type="evidence" value="ECO:0007669"/>
    <property type="project" value="UniProtKB-SubCell"/>
</dbReference>
<feature type="transmembrane region" description="Helical" evidence="6">
    <location>
        <begin position="238"/>
        <end position="261"/>
    </location>
</feature>
<dbReference type="AlphaFoldDB" id="A0A2W5H9Z2"/>
<feature type="transmembrane region" description="Helical" evidence="6">
    <location>
        <begin position="88"/>
        <end position="109"/>
    </location>
</feature>
<evidence type="ECO:0008006" key="9">
    <source>
        <dbReference type="Google" id="ProtNLM"/>
    </source>
</evidence>
<evidence type="ECO:0000256" key="6">
    <source>
        <dbReference type="SAM" id="Phobius"/>
    </source>
</evidence>
<dbReference type="PANTHER" id="PTHR40277">
    <property type="entry name" value="BLL5419 PROTEIN"/>
    <property type="match status" value="1"/>
</dbReference>
<feature type="transmembrane region" description="Helical" evidence="6">
    <location>
        <begin position="13"/>
        <end position="33"/>
    </location>
</feature>
<dbReference type="Proteomes" id="UP000249739">
    <property type="component" value="Unassembled WGS sequence"/>
</dbReference>
<dbReference type="EMBL" id="QFOT01000102">
    <property type="protein sequence ID" value="PZP54896.1"/>
    <property type="molecule type" value="Genomic_DNA"/>
</dbReference>
<keyword evidence="4 6" id="KW-1133">Transmembrane helix</keyword>
<reference evidence="7 8" key="1">
    <citation type="submission" date="2017-08" db="EMBL/GenBank/DDBJ databases">
        <title>Infants hospitalized years apart are colonized by the same room-sourced microbial strains.</title>
        <authorList>
            <person name="Brooks B."/>
            <person name="Olm M.R."/>
            <person name="Firek B.A."/>
            <person name="Baker R."/>
            <person name="Thomas B.C."/>
            <person name="Morowitz M.J."/>
            <person name="Banfield J.F."/>
        </authorList>
    </citation>
    <scope>NUCLEOTIDE SEQUENCE [LARGE SCALE GENOMIC DNA]</scope>
    <source>
        <strain evidence="7">S2_006_000_R2_64</strain>
    </source>
</reference>
<proteinExistence type="predicted"/>
<evidence type="ECO:0000256" key="2">
    <source>
        <dbReference type="ARBA" id="ARBA00022475"/>
    </source>
</evidence>
<feature type="transmembrane region" description="Helical" evidence="6">
    <location>
        <begin position="45"/>
        <end position="68"/>
    </location>
</feature>
<evidence type="ECO:0000256" key="4">
    <source>
        <dbReference type="ARBA" id="ARBA00022989"/>
    </source>
</evidence>
<evidence type="ECO:0000256" key="3">
    <source>
        <dbReference type="ARBA" id="ARBA00022692"/>
    </source>
</evidence>
<name>A0A2W5H9Z2_9BACT</name>